<comment type="caution">
    <text evidence="2">The sequence shown here is derived from an EMBL/GenBank/DDBJ whole genome shotgun (WGS) entry which is preliminary data.</text>
</comment>
<proteinExistence type="predicted"/>
<accession>X1B6S3</accession>
<evidence type="ECO:0000256" key="1">
    <source>
        <dbReference type="SAM" id="Phobius"/>
    </source>
</evidence>
<dbReference type="AlphaFoldDB" id="X1B6S3"/>
<gene>
    <name evidence="2" type="ORF">S01H4_35205</name>
</gene>
<name>X1B6S3_9ZZZZ</name>
<feature type="non-terminal residue" evidence="2">
    <location>
        <position position="1"/>
    </location>
</feature>
<sequence>IVQLRRDLRDALLMIDTLTDFAEESIGELQEDLEDTAEIAADSKLEAEEAKALATEAKSIADQLQTLVDEANTLADQANTLAIEANAYAEDALKSSNRLTIVAYGALIISMILVFMRFLGPLQITRKT</sequence>
<keyword evidence="1" id="KW-0472">Membrane</keyword>
<reference evidence="2" key="1">
    <citation type="journal article" date="2014" name="Front. Microbiol.">
        <title>High frequency of phylogenetically diverse reductive dehalogenase-homologous genes in deep subseafloor sedimentary metagenomes.</title>
        <authorList>
            <person name="Kawai M."/>
            <person name="Futagami T."/>
            <person name="Toyoda A."/>
            <person name="Takaki Y."/>
            <person name="Nishi S."/>
            <person name="Hori S."/>
            <person name="Arai W."/>
            <person name="Tsubouchi T."/>
            <person name="Morono Y."/>
            <person name="Uchiyama I."/>
            <person name="Ito T."/>
            <person name="Fujiyama A."/>
            <person name="Inagaki F."/>
            <person name="Takami H."/>
        </authorList>
    </citation>
    <scope>NUCLEOTIDE SEQUENCE</scope>
    <source>
        <strain evidence="2">Expedition CK06-06</strain>
    </source>
</reference>
<evidence type="ECO:0000313" key="2">
    <source>
        <dbReference type="EMBL" id="GAG76957.1"/>
    </source>
</evidence>
<feature type="transmembrane region" description="Helical" evidence="1">
    <location>
        <begin position="101"/>
        <end position="120"/>
    </location>
</feature>
<organism evidence="2">
    <name type="scientific">marine sediment metagenome</name>
    <dbReference type="NCBI Taxonomy" id="412755"/>
    <lineage>
        <taxon>unclassified sequences</taxon>
        <taxon>metagenomes</taxon>
        <taxon>ecological metagenomes</taxon>
    </lineage>
</organism>
<keyword evidence="1" id="KW-1133">Transmembrane helix</keyword>
<dbReference type="EMBL" id="BART01018691">
    <property type="protein sequence ID" value="GAG76957.1"/>
    <property type="molecule type" value="Genomic_DNA"/>
</dbReference>
<protein>
    <submittedName>
        <fullName evidence="2">Uncharacterized protein</fullName>
    </submittedName>
</protein>
<keyword evidence="1" id="KW-0812">Transmembrane</keyword>